<dbReference type="SUPFAM" id="SSF52833">
    <property type="entry name" value="Thioredoxin-like"/>
    <property type="match status" value="1"/>
</dbReference>
<dbReference type="InterPro" id="IPR013766">
    <property type="entry name" value="Thioredoxin_domain"/>
</dbReference>
<dbReference type="PROSITE" id="PS51352">
    <property type="entry name" value="THIOREDOXIN_2"/>
    <property type="match status" value="1"/>
</dbReference>
<dbReference type="GO" id="GO:0008379">
    <property type="term" value="F:thioredoxin peroxidase activity"/>
    <property type="evidence" value="ECO:0007669"/>
    <property type="project" value="TreeGrafter"/>
</dbReference>
<dbReference type="EMBL" id="CP035733">
    <property type="protein sequence ID" value="QGY80934.1"/>
    <property type="molecule type" value="Genomic_DNA"/>
</dbReference>
<comment type="similarity">
    <text evidence="1">Belongs to the peroxiredoxin family. AhpC/Prx1 subfamily.</text>
</comment>
<evidence type="ECO:0000256" key="4">
    <source>
        <dbReference type="ARBA" id="ARBA00037420"/>
    </source>
</evidence>
<organism evidence="7 8">
    <name type="scientific">Sphingorhabdus lacus</name>
    <dbReference type="NCBI Taxonomy" id="392610"/>
    <lineage>
        <taxon>Bacteria</taxon>
        <taxon>Pseudomonadati</taxon>
        <taxon>Pseudomonadota</taxon>
        <taxon>Alphaproteobacteria</taxon>
        <taxon>Sphingomonadales</taxon>
        <taxon>Sphingomonadaceae</taxon>
        <taxon>Sphingorhabdus</taxon>
    </lineage>
</organism>
<dbReference type="InterPro" id="IPR019479">
    <property type="entry name" value="Peroxiredoxin_C"/>
</dbReference>
<sequence length="215" mass="23373">MTEASDENRSQVLRIGDVAPDFSARTTMGDITLSQYRGKWLVFFSHPADFTPVCTTEFIGLAKAADKFAALNCMLLGLSVDSLFAHLAWMRAIRDAFGVSITIPVIEDPGMVVGRAFGMIDASSQDSATIRSTYFIDPEGVIRAITTYPHNVGRSVDEMLRMVAALQRADGDDVLTPEGWHPGDDVLLPPAVQLENISGNAGIDADWFCKRSADT</sequence>
<dbReference type="RefSeq" id="WP_158900649.1">
    <property type="nucleotide sequence ID" value="NZ_CP035733.1"/>
</dbReference>
<dbReference type="InterPro" id="IPR036249">
    <property type="entry name" value="Thioredoxin-like_sf"/>
</dbReference>
<dbReference type="InterPro" id="IPR024706">
    <property type="entry name" value="Peroxiredoxin_AhpC-typ"/>
</dbReference>
<dbReference type="GO" id="GO:0033554">
    <property type="term" value="P:cellular response to stress"/>
    <property type="evidence" value="ECO:0007669"/>
    <property type="project" value="TreeGrafter"/>
</dbReference>
<proteinExistence type="inferred from homology"/>
<evidence type="ECO:0000256" key="5">
    <source>
        <dbReference type="PIRSR" id="PIRSR000239-1"/>
    </source>
</evidence>
<feature type="domain" description="Thioredoxin" evidence="6">
    <location>
        <begin position="13"/>
        <end position="168"/>
    </location>
</feature>
<evidence type="ECO:0000256" key="1">
    <source>
        <dbReference type="ARBA" id="ARBA00009796"/>
    </source>
</evidence>
<dbReference type="Gene3D" id="3.40.30.10">
    <property type="entry name" value="Glutaredoxin"/>
    <property type="match status" value="1"/>
</dbReference>
<dbReference type="NCBIfam" id="NF009668">
    <property type="entry name" value="PRK13189.1"/>
    <property type="match status" value="1"/>
</dbReference>
<dbReference type="PANTHER" id="PTHR10681:SF128">
    <property type="entry name" value="THIOREDOXIN-DEPENDENT PEROXIDE REDUCTASE, MITOCHONDRIAL"/>
    <property type="match status" value="1"/>
</dbReference>
<name>A0A6I6L851_9SPHN</name>
<dbReference type="GO" id="GO:0042744">
    <property type="term" value="P:hydrogen peroxide catabolic process"/>
    <property type="evidence" value="ECO:0007669"/>
    <property type="project" value="TreeGrafter"/>
</dbReference>
<dbReference type="Pfam" id="PF10417">
    <property type="entry name" value="1-cysPrx_C"/>
    <property type="match status" value="1"/>
</dbReference>
<keyword evidence="8" id="KW-1185">Reference proteome</keyword>
<dbReference type="Pfam" id="PF00578">
    <property type="entry name" value="AhpC-TSA"/>
    <property type="match status" value="1"/>
</dbReference>
<evidence type="ECO:0000256" key="3">
    <source>
        <dbReference type="ARBA" id="ARBA00032824"/>
    </source>
</evidence>
<evidence type="ECO:0000313" key="8">
    <source>
        <dbReference type="Proteomes" id="UP000428803"/>
    </source>
</evidence>
<dbReference type="InterPro" id="IPR000866">
    <property type="entry name" value="AhpC/TSA"/>
</dbReference>
<dbReference type="GO" id="GO:0006979">
    <property type="term" value="P:response to oxidative stress"/>
    <property type="evidence" value="ECO:0007669"/>
    <property type="project" value="TreeGrafter"/>
</dbReference>
<dbReference type="KEGG" id="slaa:EUU25_10090"/>
<comment type="function">
    <text evidence="4">Thiol-specific peroxidase that catalyzes the reduction of hydrogen peroxide and organic hydroperoxides to water and alcohols, respectively. Plays a role in cell protection against oxidative stress by detoxifying peroxides.</text>
</comment>
<dbReference type="GO" id="GO:0005829">
    <property type="term" value="C:cytosol"/>
    <property type="evidence" value="ECO:0007669"/>
    <property type="project" value="TreeGrafter"/>
</dbReference>
<evidence type="ECO:0000256" key="2">
    <source>
        <dbReference type="ARBA" id="ARBA00023002"/>
    </source>
</evidence>
<protein>
    <recommendedName>
        <fullName evidence="3">Thioredoxin peroxidase</fullName>
    </recommendedName>
</protein>
<dbReference type="PIRSF" id="PIRSF000239">
    <property type="entry name" value="AHPC"/>
    <property type="match status" value="1"/>
</dbReference>
<evidence type="ECO:0000313" key="7">
    <source>
        <dbReference type="EMBL" id="QGY80934.1"/>
    </source>
</evidence>
<dbReference type="InterPro" id="IPR050217">
    <property type="entry name" value="Peroxiredoxin"/>
</dbReference>
<gene>
    <name evidence="7" type="ORF">EUU25_10090</name>
</gene>
<reference evidence="8" key="1">
    <citation type="submission" date="2019-01" db="EMBL/GenBank/DDBJ databases">
        <title>Sphingorhabdus lacus sp.nov., isolated from an oligotrophic freshwater lake.</title>
        <authorList>
            <person name="Park M."/>
        </authorList>
    </citation>
    <scope>NUCLEOTIDE SEQUENCE [LARGE SCALE GENOMIC DNA]</scope>
    <source>
        <strain evidence="8">IMCC1753</strain>
    </source>
</reference>
<feature type="active site" description="Cysteine sulfenic acid (-SOH) intermediate; for peroxidase activity" evidence="5">
    <location>
        <position position="54"/>
    </location>
</feature>
<accession>A0A6I6L851</accession>
<dbReference type="PANTHER" id="PTHR10681">
    <property type="entry name" value="THIOREDOXIN PEROXIDASE"/>
    <property type="match status" value="1"/>
</dbReference>
<evidence type="ECO:0000259" key="6">
    <source>
        <dbReference type="PROSITE" id="PS51352"/>
    </source>
</evidence>
<dbReference type="Proteomes" id="UP000428803">
    <property type="component" value="Chromosome"/>
</dbReference>
<dbReference type="OrthoDB" id="9812811at2"/>
<dbReference type="AlphaFoldDB" id="A0A6I6L851"/>
<keyword evidence="2 7" id="KW-0560">Oxidoreductase</keyword>
<keyword evidence="7" id="KW-0575">Peroxidase</keyword>
<dbReference type="GO" id="GO:0045454">
    <property type="term" value="P:cell redox homeostasis"/>
    <property type="evidence" value="ECO:0007669"/>
    <property type="project" value="TreeGrafter"/>
</dbReference>